<proteinExistence type="predicted"/>
<feature type="chain" id="PRO_5047291226" description="DUF3153 domain-containing protein" evidence="2">
    <location>
        <begin position="24"/>
        <end position="248"/>
    </location>
</feature>
<reference evidence="3 4" key="1">
    <citation type="submission" date="2021-06" db="EMBL/GenBank/DDBJ databases">
        <authorList>
            <person name="Sun Q."/>
            <person name="Li D."/>
        </authorList>
    </citation>
    <scope>NUCLEOTIDE SEQUENCE [LARGE SCALE GENOMIC DNA]</scope>
    <source>
        <strain evidence="3 4">N19</strain>
    </source>
</reference>
<dbReference type="PROSITE" id="PS51257">
    <property type="entry name" value="PROKAR_LIPOPROTEIN"/>
    <property type="match status" value="1"/>
</dbReference>
<evidence type="ECO:0000313" key="3">
    <source>
        <dbReference type="EMBL" id="MBU5336415.1"/>
    </source>
</evidence>
<accession>A0ABS6DX33</accession>
<dbReference type="RefSeq" id="WP_216569544.1">
    <property type="nucleotide sequence ID" value="NZ_JAHLOQ010000019.1"/>
</dbReference>
<protein>
    <recommendedName>
        <fullName evidence="5">DUF3153 domain-containing protein</fullName>
    </recommendedName>
</protein>
<keyword evidence="1" id="KW-0812">Transmembrane</keyword>
<evidence type="ECO:0000256" key="2">
    <source>
        <dbReference type="SAM" id="SignalP"/>
    </source>
</evidence>
<dbReference type="Proteomes" id="UP001196301">
    <property type="component" value="Unassembled WGS sequence"/>
</dbReference>
<keyword evidence="1" id="KW-1133">Transmembrane helix</keyword>
<evidence type="ECO:0000313" key="4">
    <source>
        <dbReference type="Proteomes" id="UP001196301"/>
    </source>
</evidence>
<organism evidence="3 4">
    <name type="scientific">Intestinibacter bartlettii</name>
    <dbReference type="NCBI Taxonomy" id="261299"/>
    <lineage>
        <taxon>Bacteria</taxon>
        <taxon>Bacillati</taxon>
        <taxon>Bacillota</taxon>
        <taxon>Clostridia</taxon>
        <taxon>Peptostreptococcales</taxon>
        <taxon>Peptostreptococcaceae</taxon>
        <taxon>Intestinibacter</taxon>
    </lineage>
</organism>
<comment type="caution">
    <text evidence="3">The sequence shown here is derived from an EMBL/GenBank/DDBJ whole genome shotgun (WGS) entry which is preliminary data.</text>
</comment>
<evidence type="ECO:0000256" key="1">
    <source>
        <dbReference type="SAM" id="Phobius"/>
    </source>
</evidence>
<gene>
    <name evidence="3" type="ORF">KQI20_08180</name>
</gene>
<name>A0ABS6DX33_9FIRM</name>
<keyword evidence="1" id="KW-0472">Membrane</keyword>
<evidence type="ECO:0008006" key="5">
    <source>
        <dbReference type="Google" id="ProtNLM"/>
    </source>
</evidence>
<dbReference type="EMBL" id="JAHLOQ010000019">
    <property type="protein sequence ID" value="MBU5336415.1"/>
    <property type="molecule type" value="Genomic_DNA"/>
</dbReference>
<keyword evidence="4" id="KW-1185">Reference proteome</keyword>
<sequence length="248" mass="27635">MKKKLLVGIIMLCSIIFTGCVDADVTVDLEKDGTGKAIVEVLGPGTIFNNISEDTIKDWAQAYEKVEKISESDKTGYRFTTRQGPIDEVLKEVTNLNDTIDENGERDSQGSMETYKSSDDLANQLYEKYVKVDEEKGLFTNTYNIDLKLKDAIYSEMSSEQQTVVSLLGRSANIGLHIKAPIKAEGSNATSETKEDGKYVYNWDYTLADVQNINFAAKIPNVRNLIISAICILVVLIGLGIVLFRRRK</sequence>
<keyword evidence="2" id="KW-0732">Signal</keyword>
<feature type="signal peptide" evidence="2">
    <location>
        <begin position="1"/>
        <end position="23"/>
    </location>
</feature>
<feature type="transmembrane region" description="Helical" evidence="1">
    <location>
        <begin position="225"/>
        <end position="244"/>
    </location>
</feature>